<evidence type="ECO:0008006" key="3">
    <source>
        <dbReference type="Google" id="ProtNLM"/>
    </source>
</evidence>
<name>A0ABX6HA47_9PSED</name>
<organism evidence="1 2">
    <name type="scientific">Pseudomonas asturiensis</name>
    <dbReference type="NCBI Taxonomy" id="1190415"/>
    <lineage>
        <taxon>Bacteria</taxon>
        <taxon>Pseudomonadati</taxon>
        <taxon>Pseudomonadota</taxon>
        <taxon>Gammaproteobacteria</taxon>
        <taxon>Pseudomonadales</taxon>
        <taxon>Pseudomonadaceae</taxon>
        <taxon>Pseudomonas</taxon>
    </lineage>
</organism>
<proteinExistence type="predicted"/>
<evidence type="ECO:0000313" key="2">
    <source>
        <dbReference type="Proteomes" id="UP000464644"/>
    </source>
</evidence>
<dbReference type="Proteomes" id="UP000464644">
    <property type="component" value="Chromosome"/>
</dbReference>
<protein>
    <recommendedName>
        <fullName evidence="3">PIN domain-containing protein</fullName>
    </recommendedName>
</protein>
<evidence type="ECO:0000313" key="1">
    <source>
        <dbReference type="EMBL" id="QHF02456.1"/>
    </source>
</evidence>
<keyword evidence="2" id="KW-1185">Reference proteome</keyword>
<dbReference type="RefSeq" id="WP_024685260.1">
    <property type="nucleotide sequence ID" value="NZ_CP047265.1"/>
</dbReference>
<reference evidence="1 2" key="1">
    <citation type="journal article" date="2014" name="Genome Announc.">
        <title>Draft Genome Sequences of a Phylogenetically Diverse Suite of Pseudomonas syringae Strains from Multiple Source Populations.</title>
        <authorList>
            <person name="Baltrus D.A."/>
            <person name="Yourstone S."/>
            <person name="Lind A."/>
            <person name="Guilbaud C."/>
            <person name="Sands D.C."/>
            <person name="Jones C.D."/>
            <person name="Morris C.E."/>
            <person name="Dangl J.L."/>
        </authorList>
    </citation>
    <scope>NUCLEOTIDE SEQUENCE [LARGE SCALE GENOMIC DNA]</scope>
    <source>
        <strain evidence="1 2">CC1524</strain>
    </source>
</reference>
<dbReference type="EMBL" id="CP047265">
    <property type="protein sequence ID" value="QHF02456.1"/>
    <property type="molecule type" value="Genomic_DNA"/>
</dbReference>
<accession>A0ABX6HA47</accession>
<gene>
    <name evidence="1" type="ORF">N015_08550</name>
</gene>
<sequence length="162" mass="17757">MARNKPTPNYKKNIVIDTNLLLLLIIGTVEQGRFIASSKRLKNFSINDYFLLLKAIGGFGEGFTTKYIASEVSNLLDLKGPAQEEAFQVAKTILGTFTEIESELSADLHHPHFPAFGLTDSKLIELSSTHVIFTADDRLSPLLWGSGEGNVYSLAMIRALGA</sequence>